<organism evidence="1 2">
    <name type="scientific">Auriscalpium vulgare</name>
    <dbReference type="NCBI Taxonomy" id="40419"/>
    <lineage>
        <taxon>Eukaryota</taxon>
        <taxon>Fungi</taxon>
        <taxon>Dikarya</taxon>
        <taxon>Basidiomycota</taxon>
        <taxon>Agaricomycotina</taxon>
        <taxon>Agaricomycetes</taxon>
        <taxon>Russulales</taxon>
        <taxon>Auriscalpiaceae</taxon>
        <taxon>Auriscalpium</taxon>
    </lineage>
</organism>
<keyword evidence="2" id="KW-1185">Reference proteome</keyword>
<accession>A0ACB8RFW3</accession>
<dbReference type="EMBL" id="MU276048">
    <property type="protein sequence ID" value="KAI0042779.1"/>
    <property type="molecule type" value="Genomic_DNA"/>
</dbReference>
<dbReference type="Proteomes" id="UP000814033">
    <property type="component" value="Unassembled WGS sequence"/>
</dbReference>
<comment type="caution">
    <text evidence="1">The sequence shown here is derived from an EMBL/GenBank/DDBJ whole genome shotgun (WGS) entry which is preliminary data.</text>
</comment>
<reference evidence="1" key="2">
    <citation type="journal article" date="2022" name="New Phytol.">
        <title>Evolutionary transition to the ectomycorrhizal habit in the genomes of a hyperdiverse lineage of mushroom-forming fungi.</title>
        <authorList>
            <person name="Looney B."/>
            <person name="Miyauchi S."/>
            <person name="Morin E."/>
            <person name="Drula E."/>
            <person name="Courty P.E."/>
            <person name="Kohler A."/>
            <person name="Kuo A."/>
            <person name="LaButti K."/>
            <person name="Pangilinan J."/>
            <person name="Lipzen A."/>
            <person name="Riley R."/>
            <person name="Andreopoulos W."/>
            <person name="He G."/>
            <person name="Johnson J."/>
            <person name="Nolan M."/>
            <person name="Tritt A."/>
            <person name="Barry K.W."/>
            <person name="Grigoriev I.V."/>
            <person name="Nagy L.G."/>
            <person name="Hibbett D."/>
            <person name="Henrissat B."/>
            <person name="Matheny P.B."/>
            <person name="Labbe J."/>
            <person name="Martin F.M."/>
        </authorList>
    </citation>
    <scope>NUCLEOTIDE SEQUENCE</scope>
    <source>
        <strain evidence="1">FP105234-sp</strain>
    </source>
</reference>
<name>A0ACB8RFW3_9AGAM</name>
<proteinExistence type="predicted"/>
<protein>
    <submittedName>
        <fullName evidence="1">Uncharacterized protein</fullName>
    </submittedName>
</protein>
<reference evidence="1" key="1">
    <citation type="submission" date="2021-02" db="EMBL/GenBank/DDBJ databases">
        <authorList>
            <consortium name="DOE Joint Genome Institute"/>
            <person name="Ahrendt S."/>
            <person name="Looney B.P."/>
            <person name="Miyauchi S."/>
            <person name="Morin E."/>
            <person name="Drula E."/>
            <person name="Courty P.E."/>
            <person name="Chicoki N."/>
            <person name="Fauchery L."/>
            <person name="Kohler A."/>
            <person name="Kuo A."/>
            <person name="Labutti K."/>
            <person name="Pangilinan J."/>
            <person name="Lipzen A."/>
            <person name="Riley R."/>
            <person name="Andreopoulos W."/>
            <person name="He G."/>
            <person name="Johnson J."/>
            <person name="Barry K.W."/>
            <person name="Grigoriev I.V."/>
            <person name="Nagy L."/>
            <person name="Hibbett D."/>
            <person name="Henrissat B."/>
            <person name="Matheny P.B."/>
            <person name="Labbe J."/>
            <person name="Martin F."/>
        </authorList>
    </citation>
    <scope>NUCLEOTIDE SEQUENCE</scope>
    <source>
        <strain evidence="1">FP105234-sp</strain>
    </source>
</reference>
<sequence length="165" mass="18076">MLLPALVCLSLGNLAGRTDHRPSRSRLNLQSCRSTDAPALLSSCNSRRPAGIAESTVATRILFVKQTRQHESLSLQKGTLAEASQLRHADRTGSHCARGDRSTIVPPRATQQSSGLYITTNSFAMYIRHPMTVSSKRLSFKPRSRTLISILNKLSTQLNGTGAYR</sequence>
<evidence type="ECO:0000313" key="2">
    <source>
        <dbReference type="Proteomes" id="UP000814033"/>
    </source>
</evidence>
<gene>
    <name evidence="1" type="ORF">FA95DRAFT_533052</name>
</gene>
<evidence type="ECO:0000313" key="1">
    <source>
        <dbReference type="EMBL" id="KAI0042779.1"/>
    </source>
</evidence>